<dbReference type="InterPro" id="IPR003593">
    <property type="entry name" value="AAA+_ATPase"/>
</dbReference>
<dbReference type="Pfam" id="PF00005">
    <property type="entry name" value="ABC_tran"/>
    <property type="match status" value="1"/>
</dbReference>
<gene>
    <name evidence="7" type="ORF">KL86CIT2_180079</name>
    <name evidence="8" type="ORF">KM92CIT3_60639</name>
</gene>
<dbReference type="GO" id="GO:0016887">
    <property type="term" value="F:ATP hydrolysis activity"/>
    <property type="evidence" value="ECO:0007669"/>
    <property type="project" value="InterPro"/>
</dbReference>
<evidence type="ECO:0000256" key="3">
    <source>
        <dbReference type="ARBA" id="ARBA00022741"/>
    </source>
</evidence>
<keyword evidence="3" id="KW-0547">Nucleotide-binding</keyword>
<dbReference type="EMBL" id="FLUB01000018">
    <property type="protein sequence ID" value="SBV65864.1"/>
    <property type="molecule type" value="Genomic_DNA"/>
</dbReference>
<dbReference type="InterPro" id="IPR003439">
    <property type="entry name" value="ABC_transporter-like_ATP-bd"/>
</dbReference>
<dbReference type="GO" id="GO:0015658">
    <property type="term" value="F:branched-chain amino acid transmembrane transporter activity"/>
    <property type="evidence" value="ECO:0007669"/>
    <property type="project" value="TreeGrafter"/>
</dbReference>
<dbReference type="PANTHER" id="PTHR43820:SF5">
    <property type="entry name" value="HIGH-AFFINITY BRANCHED-CHAIN AMINO ACID TRANSPORT ATP-BINDING PROTEIN"/>
    <property type="match status" value="1"/>
</dbReference>
<evidence type="ECO:0000313" key="8">
    <source>
        <dbReference type="EMBL" id="SBV65864.1"/>
    </source>
</evidence>
<dbReference type="PANTHER" id="PTHR43820">
    <property type="entry name" value="HIGH-AFFINITY BRANCHED-CHAIN AMINO ACID TRANSPORT ATP-BINDING PROTEIN LIVF"/>
    <property type="match status" value="1"/>
</dbReference>
<dbReference type="GO" id="GO:0005524">
    <property type="term" value="F:ATP binding"/>
    <property type="evidence" value="ECO:0007669"/>
    <property type="project" value="UniProtKB-KW"/>
</dbReference>
<evidence type="ECO:0000256" key="5">
    <source>
        <dbReference type="ARBA" id="ARBA00022970"/>
    </source>
</evidence>
<reference evidence="8" key="1">
    <citation type="submission" date="2016-04" db="EMBL/GenBank/DDBJ databases">
        <authorList>
            <person name="Evans L.H."/>
            <person name="Alamgir A."/>
            <person name="Owens N."/>
            <person name="Weber N.D."/>
            <person name="Virtaneva K."/>
            <person name="Barbian K."/>
            <person name="Babar A."/>
            <person name="Rosenke K."/>
        </authorList>
    </citation>
    <scope>NUCLEOTIDE SEQUENCE</scope>
    <source>
        <strain evidence="7">86-2</strain>
        <strain evidence="8">92-3</strain>
    </source>
</reference>
<protein>
    <recommendedName>
        <fullName evidence="6">ABC transporter domain-containing protein</fullName>
    </recommendedName>
</protein>
<feature type="domain" description="ABC transporter" evidence="6">
    <location>
        <begin position="9"/>
        <end position="245"/>
    </location>
</feature>
<keyword evidence="4" id="KW-0067">ATP-binding</keyword>
<evidence type="ECO:0000256" key="2">
    <source>
        <dbReference type="ARBA" id="ARBA00022448"/>
    </source>
</evidence>
<dbReference type="PROSITE" id="PS50893">
    <property type="entry name" value="ABC_TRANSPORTER_2"/>
    <property type="match status" value="1"/>
</dbReference>
<dbReference type="SUPFAM" id="SSF52540">
    <property type="entry name" value="P-loop containing nucleoside triphosphate hydrolases"/>
    <property type="match status" value="1"/>
</dbReference>
<dbReference type="AlphaFoldDB" id="A0A212IGL9"/>
<proteinExistence type="inferred from homology"/>
<dbReference type="InterPro" id="IPR027417">
    <property type="entry name" value="P-loop_NTPase"/>
</dbReference>
<evidence type="ECO:0000313" key="7">
    <source>
        <dbReference type="EMBL" id="SBV61695.1"/>
    </source>
</evidence>
<accession>A0A212IGL9</accession>
<evidence type="ECO:0000259" key="6">
    <source>
        <dbReference type="PROSITE" id="PS50893"/>
    </source>
</evidence>
<dbReference type="GO" id="GO:0015807">
    <property type="term" value="P:L-amino acid transport"/>
    <property type="evidence" value="ECO:0007669"/>
    <property type="project" value="TreeGrafter"/>
</dbReference>
<name>A0A212IGL9_9ENTR</name>
<evidence type="ECO:0000256" key="1">
    <source>
        <dbReference type="ARBA" id="ARBA00005417"/>
    </source>
</evidence>
<organism evidence="8">
    <name type="scientific">uncultured Citrobacter sp</name>
    <dbReference type="NCBI Taxonomy" id="200446"/>
    <lineage>
        <taxon>Bacteria</taxon>
        <taxon>Pseudomonadati</taxon>
        <taxon>Pseudomonadota</taxon>
        <taxon>Gammaproteobacteria</taxon>
        <taxon>Enterobacterales</taxon>
        <taxon>Enterobacteriaceae</taxon>
        <taxon>Citrobacter</taxon>
        <taxon>environmental samples</taxon>
    </lineage>
</organism>
<comment type="similarity">
    <text evidence="1">Belongs to the ABC transporter superfamily.</text>
</comment>
<dbReference type="Gene3D" id="3.40.50.300">
    <property type="entry name" value="P-loop containing nucleotide triphosphate hydrolases"/>
    <property type="match status" value="1"/>
</dbReference>
<dbReference type="InterPro" id="IPR052156">
    <property type="entry name" value="BCAA_Transport_ATP-bd_LivF"/>
</dbReference>
<keyword evidence="5" id="KW-0029">Amino-acid transport</keyword>
<evidence type="ECO:0000256" key="4">
    <source>
        <dbReference type="ARBA" id="ARBA00022840"/>
    </source>
</evidence>
<keyword evidence="2" id="KW-0813">Transport</keyword>
<dbReference type="EMBL" id="FLUA01000014">
    <property type="protein sequence ID" value="SBV61695.1"/>
    <property type="molecule type" value="Genomic_DNA"/>
</dbReference>
<sequence length="247" mass="27696">MIMREKSMLSLRAVNHYYGNQHSLWDVDLDLLPGKCTAVLGLPGMGKTTLANCIIGNLPIESGTMFWHQAGAPPCDLLQIPAAKRIALGINCVSQERRIFSQLTVEENLHIARQAVEESEAMNSSDIYRLFPQLFVLRQAKGVALSEENQHQLALASALVTRPRLLILDEPTRGTGQAYIHKLGNLIVRLSQELGITIMLAEQSLPFIRRVADCYCLLHRGRNVAQGQITQFSDPLINDWWMPETKR</sequence>
<dbReference type="SMART" id="SM00382">
    <property type="entry name" value="AAA"/>
    <property type="match status" value="1"/>
</dbReference>